<proteinExistence type="predicted"/>
<evidence type="ECO:0000313" key="2">
    <source>
        <dbReference type="Proteomes" id="UP000195569"/>
    </source>
</evidence>
<accession>A0A1N7S4M3</accession>
<protein>
    <submittedName>
        <fullName evidence="1">Uncharacterized protein</fullName>
    </submittedName>
</protein>
<name>A0A1N7S4M3_9BURK</name>
<comment type="caution">
    <text evidence="1">The sequence shown here is derived from an EMBL/GenBank/DDBJ whole genome shotgun (WGS) entry which is preliminary data.</text>
</comment>
<gene>
    <name evidence="1" type="ORF">BN2476_320068</name>
</gene>
<dbReference type="AlphaFoldDB" id="A0A1N7S4M3"/>
<reference evidence="1" key="1">
    <citation type="submission" date="2016-12" db="EMBL/GenBank/DDBJ databases">
        <authorList>
            <person name="Moulin L."/>
        </authorList>
    </citation>
    <scope>NUCLEOTIDE SEQUENCE [LARGE SCALE GENOMIC DNA]</scope>
    <source>
        <strain evidence="1">STM 7183</strain>
    </source>
</reference>
<evidence type="ECO:0000313" key="1">
    <source>
        <dbReference type="EMBL" id="SIT42353.1"/>
    </source>
</evidence>
<keyword evidence="2" id="KW-1185">Reference proteome</keyword>
<dbReference type="Proteomes" id="UP000195569">
    <property type="component" value="Unassembled WGS sequence"/>
</dbReference>
<organism evidence="1 2">
    <name type="scientific">Paraburkholderia piptadeniae</name>
    <dbReference type="NCBI Taxonomy" id="1701573"/>
    <lineage>
        <taxon>Bacteria</taxon>
        <taxon>Pseudomonadati</taxon>
        <taxon>Pseudomonadota</taxon>
        <taxon>Betaproteobacteria</taxon>
        <taxon>Burkholderiales</taxon>
        <taxon>Burkholderiaceae</taxon>
        <taxon>Paraburkholderia</taxon>
    </lineage>
</organism>
<sequence length="31" mass="3543">MLLNVLQSGLRALQCNSHRGPLFHPLIRMVQ</sequence>
<dbReference type="EMBL" id="CYGY02000032">
    <property type="protein sequence ID" value="SIT42353.1"/>
    <property type="molecule type" value="Genomic_DNA"/>
</dbReference>